<dbReference type="InterPro" id="IPR002347">
    <property type="entry name" value="SDR_fam"/>
</dbReference>
<protein>
    <submittedName>
        <fullName evidence="4">SDR family oxidoreductase</fullName>
    </submittedName>
</protein>
<dbReference type="PROSITE" id="PS00061">
    <property type="entry name" value="ADH_SHORT"/>
    <property type="match status" value="1"/>
</dbReference>
<dbReference type="EMBL" id="JAEUAW010000003">
    <property type="protein sequence ID" value="MBW9093056.1"/>
    <property type="molecule type" value="Genomic_DNA"/>
</dbReference>
<organism evidence="4 5">
    <name type="scientific">Microbacterium jejuense</name>
    <dbReference type="NCBI Taxonomy" id="1263637"/>
    <lineage>
        <taxon>Bacteria</taxon>
        <taxon>Bacillati</taxon>
        <taxon>Actinomycetota</taxon>
        <taxon>Actinomycetes</taxon>
        <taxon>Micrococcales</taxon>
        <taxon>Microbacteriaceae</taxon>
        <taxon>Microbacterium</taxon>
    </lineage>
</organism>
<evidence type="ECO:0000256" key="1">
    <source>
        <dbReference type="ARBA" id="ARBA00006484"/>
    </source>
</evidence>
<gene>
    <name evidence="4" type="ORF">JNB62_05120</name>
</gene>
<dbReference type="NCBIfam" id="NF005559">
    <property type="entry name" value="PRK07231.1"/>
    <property type="match status" value="1"/>
</dbReference>
<reference evidence="4 5" key="1">
    <citation type="journal article" date="2021" name="MBio">
        <title>Poor Competitiveness of Bradyrhizobium in Pigeon Pea Root Colonization in Indian Soils.</title>
        <authorList>
            <person name="Chalasani D."/>
            <person name="Basu A."/>
            <person name="Pullabhotla S.V.S.R.N."/>
            <person name="Jorrin B."/>
            <person name="Neal A.L."/>
            <person name="Poole P.S."/>
            <person name="Podile A.R."/>
            <person name="Tkacz A."/>
        </authorList>
    </citation>
    <scope>NUCLEOTIDE SEQUENCE [LARGE SCALE GENOMIC DNA]</scope>
    <source>
        <strain evidence="4 5">HU14</strain>
    </source>
</reference>
<dbReference type="Proteomes" id="UP001196843">
    <property type="component" value="Unassembled WGS sequence"/>
</dbReference>
<dbReference type="PANTHER" id="PTHR42760">
    <property type="entry name" value="SHORT-CHAIN DEHYDROGENASES/REDUCTASES FAMILY MEMBER"/>
    <property type="match status" value="1"/>
</dbReference>
<evidence type="ECO:0000313" key="5">
    <source>
        <dbReference type="Proteomes" id="UP001196843"/>
    </source>
</evidence>
<name>A0ABS7HL97_9MICO</name>
<dbReference type="SMART" id="SM00822">
    <property type="entry name" value="PKS_KR"/>
    <property type="match status" value="1"/>
</dbReference>
<accession>A0ABS7HL97</accession>
<evidence type="ECO:0000313" key="4">
    <source>
        <dbReference type="EMBL" id="MBW9093056.1"/>
    </source>
</evidence>
<comment type="similarity">
    <text evidence="1">Belongs to the short-chain dehydrogenases/reductases (SDR) family.</text>
</comment>
<feature type="domain" description="Ketoreductase" evidence="3">
    <location>
        <begin position="15"/>
        <end position="149"/>
    </location>
</feature>
<dbReference type="Pfam" id="PF13561">
    <property type="entry name" value="adh_short_C2"/>
    <property type="match status" value="1"/>
</dbReference>
<dbReference type="RefSeq" id="WP_220299777.1">
    <property type="nucleotide sequence ID" value="NZ_JAEUAW010000003.1"/>
</dbReference>
<proteinExistence type="inferred from homology"/>
<evidence type="ECO:0000259" key="3">
    <source>
        <dbReference type="SMART" id="SM00822"/>
    </source>
</evidence>
<dbReference type="PRINTS" id="PR00080">
    <property type="entry name" value="SDRFAMILY"/>
</dbReference>
<keyword evidence="5" id="KW-1185">Reference proteome</keyword>
<dbReference type="InterPro" id="IPR057326">
    <property type="entry name" value="KR_dom"/>
</dbReference>
<sequence>MTTRSRVNPLDGTGRVALVVGGTAGIGYAAADLLSQLGATVFITGRNEDSGRQAADEIRATYLPADVSDTSSIDAAVDTVVKQAGRLDWSVNSAGVGINIPTEEMSDEDFSRVFDINVTGVFRCCRAVGRAMLPQASGSIVNIASMSGYIVNHPQYMAPYNASKAAVLHYTRSLAVEWGGRGIRVNSVSPGYTATRMTELSRSMPGRLESWKAAAPLKRIAEPSDIAGAVAYLLSDASSFVTGTDIVLDGGYRLW</sequence>
<dbReference type="Gene3D" id="3.40.50.720">
    <property type="entry name" value="NAD(P)-binding Rossmann-like Domain"/>
    <property type="match status" value="1"/>
</dbReference>
<keyword evidence="2" id="KW-0560">Oxidoreductase</keyword>
<evidence type="ECO:0000256" key="2">
    <source>
        <dbReference type="ARBA" id="ARBA00023002"/>
    </source>
</evidence>
<dbReference type="SUPFAM" id="SSF51735">
    <property type="entry name" value="NAD(P)-binding Rossmann-fold domains"/>
    <property type="match status" value="1"/>
</dbReference>
<dbReference type="InterPro" id="IPR020904">
    <property type="entry name" value="Sc_DH/Rdtase_CS"/>
</dbReference>
<dbReference type="InterPro" id="IPR036291">
    <property type="entry name" value="NAD(P)-bd_dom_sf"/>
</dbReference>
<comment type="caution">
    <text evidence="4">The sequence shown here is derived from an EMBL/GenBank/DDBJ whole genome shotgun (WGS) entry which is preliminary data.</text>
</comment>
<dbReference type="PANTHER" id="PTHR42760:SF115">
    <property type="entry name" value="3-OXOACYL-[ACYL-CARRIER-PROTEIN] REDUCTASE FABG"/>
    <property type="match status" value="1"/>
</dbReference>
<dbReference type="PRINTS" id="PR00081">
    <property type="entry name" value="GDHRDH"/>
</dbReference>